<dbReference type="RefSeq" id="WP_408148643.1">
    <property type="nucleotide sequence ID" value="NZ_JAQQCJ010000034.1"/>
</dbReference>
<evidence type="ECO:0000313" key="1">
    <source>
        <dbReference type="EMBL" id="MFM0721053.1"/>
    </source>
</evidence>
<dbReference type="EMBL" id="JAQQCL010000038">
    <property type="protein sequence ID" value="MFM0721053.1"/>
    <property type="molecule type" value="Genomic_DNA"/>
</dbReference>
<accession>A0ABW9EPY8</accession>
<reference evidence="1 2" key="1">
    <citation type="journal article" date="2024" name="Chem. Sci.">
        <title>Discovery of megapolipeptins by genome mining of a Burkholderiales bacteria collection.</title>
        <authorList>
            <person name="Paulo B.S."/>
            <person name="Recchia M.J.J."/>
            <person name="Lee S."/>
            <person name="Fergusson C.H."/>
            <person name="Romanowski S.B."/>
            <person name="Hernandez A."/>
            <person name="Krull N."/>
            <person name="Liu D.Y."/>
            <person name="Cavanagh H."/>
            <person name="Bos A."/>
            <person name="Gray C.A."/>
            <person name="Murphy B.T."/>
            <person name="Linington R.G."/>
            <person name="Eustaquio A.S."/>
        </authorList>
    </citation>
    <scope>NUCLEOTIDE SEQUENCE [LARGE SCALE GENOMIC DNA]</scope>
    <source>
        <strain evidence="1 2">RL17-350-BIC-E</strain>
    </source>
</reference>
<gene>
    <name evidence="1" type="primary">pilM</name>
    <name evidence="1" type="ORF">PQQ73_32605</name>
</gene>
<protein>
    <submittedName>
        <fullName evidence="1">Type IV pilus biogenesis protein PilM</fullName>
    </submittedName>
</protein>
<sequence length="158" mass="15839">MYALWIALAMAALAGVYSLVDVHYVQATPTLASASLAQSMAAYRQAAIRFALANPQTSGAVSADALIPYLAAGTASPLWRVYVTPNAEVAGSTVVVYTTSASAAPAITGIEQLAFHSAFAGVASNGSVVSPGNAAVALPAGIAATVPNGTPVWIAQAY</sequence>
<dbReference type="InterPro" id="IPR009987">
    <property type="entry name" value="IM_PilM"/>
</dbReference>
<name>A0ABW9EPY8_9BURK</name>
<organism evidence="1 2">
    <name type="scientific">Paraburkholderia strydomiana</name>
    <dbReference type="NCBI Taxonomy" id="1245417"/>
    <lineage>
        <taxon>Bacteria</taxon>
        <taxon>Pseudomonadati</taxon>
        <taxon>Pseudomonadota</taxon>
        <taxon>Betaproteobacteria</taxon>
        <taxon>Burkholderiales</taxon>
        <taxon>Burkholderiaceae</taxon>
        <taxon>Paraburkholderia</taxon>
    </lineage>
</organism>
<dbReference type="Pfam" id="PF07419">
    <property type="entry name" value="PilM"/>
    <property type="match status" value="1"/>
</dbReference>
<dbReference type="Proteomes" id="UP001629392">
    <property type="component" value="Unassembled WGS sequence"/>
</dbReference>
<keyword evidence="2" id="KW-1185">Reference proteome</keyword>
<proteinExistence type="predicted"/>
<evidence type="ECO:0000313" key="2">
    <source>
        <dbReference type="Proteomes" id="UP001629392"/>
    </source>
</evidence>
<comment type="caution">
    <text evidence="1">The sequence shown here is derived from an EMBL/GenBank/DDBJ whole genome shotgun (WGS) entry which is preliminary data.</text>
</comment>